<dbReference type="EC" id="2.7.13.3" evidence="2"/>
<dbReference type="InterPro" id="IPR000700">
    <property type="entry name" value="PAS-assoc_C"/>
</dbReference>
<dbReference type="Pfam" id="PF05227">
    <property type="entry name" value="CHASE3"/>
    <property type="match status" value="1"/>
</dbReference>
<dbReference type="Pfam" id="PF02518">
    <property type="entry name" value="HATPase_c"/>
    <property type="match status" value="1"/>
</dbReference>
<dbReference type="SMART" id="SM00086">
    <property type="entry name" value="PAC"/>
    <property type="match status" value="2"/>
</dbReference>
<dbReference type="Gene3D" id="3.30.450.20">
    <property type="entry name" value="PAS domain"/>
    <property type="match status" value="3"/>
</dbReference>
<dbReference type="PROSITE" id="PS50113">
    <property type="entry name" value="PAC"/>
    <property type="match status" value="3"/>
</dbReference>
<feature type="domain" description="PAC" evidence="9">
    <location>
        <begin position="514"/>
        <end position="570"/>
    </location>
</feature>
<proteinExistence type="predicted"/>
<accession>A0A6J4PR10</accession>
<name>A0A6J4PR10_9BURK</name>
<feature type="domain" description="PAS" evidence="8">
    <location>
        <begin position="446"/>
        <end position="516"/>
    </location>
</feature>
<evidence type="ECO:0000259" key="9">
    <source>
        <dbReference type="PROSITE" id="PS50113"/>
    </source>
</evidence>
<evidence type="ECO:0000259" key="7">
    <source>
        <dbReference type="PROSITE" id="PS50109"/>
    </source>
</evidence>
<dbReference type="InterPro" id="IPR003594">
    <property type="entry name" value="HATPase_dom"/>
</dbReference>
<feature type="transmembrane region" description="Helical" evidence="6">
    <location>
        <begin position="156"/>
        <end position="178"/>
    </location>
</feature>
<dbReference type="SUPFAM" id="SSF55785">
    <property type="entry name" value="PYP-like sensor domain (PAS domain)"/>
    <property type="match status" value="3"/>
</dbReference>
<feature type="domain" description="PAC" evidence="9">
    <location>
        <begin position="393"/>
        <end position="445"/>
    </location>
</feature>
<dbReference type="Pfam" id="PF13426">
    <property type="entry name" value="PAS_9"/>
    <property type="match status" value="1"/>
</dbReference>
<organism evidence="10">
    <name type="scientific">uncultured Ramlibacter sp</name>
    <dbReference type="NCBI Taxonomy" id="260755"/>
    <lineage>
        <taxon>Bacteria</taxon>
        <taxon>Pseudomonadati</taxon>
        <taxon>Pseudomonadota</taxon>
        <taxon>Betaproteobacteria</taxon>
        <taxon>Burkholderiales</taxon>
        <taxon>Comamonadaceae</taxon>
        <taxon>Ramlibacter</taxon>
        <taxon>environmental samples</taxon>
    </lineage>
</organism>
<feature type="domain" description="PAS" evidence="8">
    <location>
        <begin position="200"/>
        <end position="262"/>
    </location>
</feature>
<dbReference type="SMART" id="SM00091">
    <property type="entry name" value="PAS"/>
    <property type="match status" value="3"/>
</dbReference>
<evidence type="ECO:0000313" key="10">
    <source>
        <dbReference type="EMBL" id="CAA9421899.1"/>
    </source>
</evidence>
<dbReference type="AlphaFoldDB" id="A0A6J4PR10"/>
<comment type="catalytic activity">
    <reaction evidence="1">
        <text>ATP + protein L-histidine = ADP + protein N-phospho-L-histidine.</text>
        <dbReference type="EC" id="2.7.13.3"/>
    </reaction>
</comment>
<evidence type="ECO:0000256" key="6">
    <source>
        <dbReference type="SAM" id="Phobius"/>
    </source>
</evidence>
<feature type="domain" description="PAS" evidence="8">
    <location>
        <begin position="320"/>
        <end position="390"/>
    </location>
</feature>
<dbReference type="InterPro" id="IPR000014">
    <property type="entry name" value="PAS"/>
</dbReference>
<feature type="domain" description="Histidine kinase" evidence="7">
    <location>
        <begin position="599"/>
        <end position="814"/>
    </location>
</feature>
<sequence>MGAYWSSRAVGEATEWVAHSREVETALEEVLSNLKDAETGQRGFLLTSNPDYLEPYVDASRAVPASIDRLERLVARDPSQVQRLRQLRATAMEKLQASADAVGLMQSGDREAALAVLNSGRGKRSMDAAREQIGVMQEDEDRVVQERMRRADSARLTSTVVAGISTGLLLALLGTVYVSARRSNSRIRANLAATEAGRRELDFIKQALDRAAIVAVADESGRLVQVNDEFVRVSGFSREELLGKHHKVVSPSLDEAFYERVRGGQTWRGEVRSQGRDGREFWTDTTAVPLLDEDGKPERYIAIHYEITDRKRAELELRESESRYRTLTEALPHMVWTMAPDVQPTYFSNHWKTFTGLSGDRMSFKEWLELIHPDDRAGFERQVGAPLAAGKPHEAEFRLRRRDGVWRHVISRATPRHDESGTIVQWVGTVTDVEDRWQARQLLRQSEALVQAIVDGSTALVFAKDLEGRYFLTNQAWRELFGLSAQDADGITDPEVFGPEVAARLAAVDREVAQSGRPRVVEEAARIDGRDVTYLSSKFPLRDPQGKVYAVCGVSTDITELKLARGEVQRLNTDLERRVQERTRQLSEANYELEAFSYTVSHDLRAPLRGLQGFAQAVQEDYADRLDAQGRDYLDRIMAAARRMEGLIQDLLEYGRLSREQVQMREVSVRLALDEVLSQLAGELRERRAVIDIQEPLGSVQAHPTMLVQVLGNLVGNALKFVPPGQVPQIRIGSDVREGRVRVFVQDRGIGVRPEHQERIFRVFERLHGQEAFPGTGVGLAIVRKACERMGGSCGVQSEPGKGSTFWFELRAARVEQRELAGELER</sequence>
<dbReference type="SMART" id="SM00388">
    <property type="entry name" value="HisKA"/>
    <property type="match status" value="1"/>
</dbReference>
<reference evidence="10" key="1">
    <citation type="submission" date="2020-02" db="EMBL/GenBank/DDBJ databases">
        <authorList>
            <person name="Meier V. D."/>
        </authorList>
    </citation>
    <scope>NUCLEOTIDE SEQUENCE</scope>
    <source>
        <strain evidence="10">AVDCRST_MAG51</strain>
    </source>
</reference>
<dbReference type="PANTHER" id="PTHR43304">
    <property type="entry name" value="PHYTOCHROME-LIKE PROTEIN CPH1"/>
    <property type="match status" value="1"/>
</dbReference>
<dbReference type="InterPro" id="IPR003661">
    <property type="entry name" value="HisK_dim/P_dom"/>
</dbReference>
<dbReference type="InterPro" id="IPR001610">
    <property type="entry name" value="PAC"/>
</dbReference>
<gene>
    <name evidence="10" type="ORF">AVDCRST_MAG51-2093</name>
</gene>
<dbReference type="Pfam" id="PF08447">
    <property type="entry name" value="PAS_3"/>
    <property type="match status" value="1"/>
</dbReference>
<dbReference type="CDD" id="cd00130">
    <property type="entry name" value="PAS"/>
    <property type="match status" value="3"/>
</dbReference>
<dbReference type="PROSITE" id="PS50109">
    <property type="entry name" value="HIS_KIN"/>
    <property type="match status" value="1"/>
</dbReference>
<dbReference type="SUPFAM" id="SSF47384">
    <property type="entry name" value="Homodimeric domain of signal transducing histidine kinase"/>
    <property type="match status" value="1"/>
</dbReference>
<dbReference type="InterPro" id="IPR007891">
    <property type="entry name" value="CHASE3"/>
</dbReference>
<dbReference type="GO" id="GO:0000155">
    <property type="term" value="F:phosphorelay sensor kinase activity"/>
    <property type="evidence" value="ECO:0007669"/>
    <property type="project" value="InterPro"/>
</dbReference>
<dbReference type="Gene3D" id="3.30.565.10">
    <property type="entry name" value="Histidine kinase-like ATPase, C-terminal domain"/>
    <property type="match status" value="1"/>
</dbReference>
<evidence type="ECO:0000256" key="1">
    <source>
        <dbReference type="ARBA" id="ARBA00000085"/>
    </source>
</evidence>
<dbReference type="PANTHER" id="PTHR43304:SF1">
    <property type="entry name" value="PAC DOMAIN-CONTAINING PROTEIN"/>
    <property type="match status" value="1"/>
</dbReference>
<dbReference type="InterPro" id="IPR052162">
    <property type="entry name" value="Sensor_kinase/Photoreceptor"/>
</dbReference>
<dbReference type="PRINTS" id="PR00344">
    <property type="entry name" value="BCTRLSENSOR"/>
</dbReference>
<dbReference type="PROSITE" id="PS50112">
    <property type="entry name" value="PAS"/>
    <property type="match status" value="3"/>
</dbReference>
<dbReference type="InterPro" id="IPR035965">
    <property type="entry name" value="PAS-like_dom_sf"/>
</dbReference>
<dbReference type="InterPro" id="IPR013655">
    <property type="entry name" value="PAS_fold_3"/>
</dbReference>
<keyword evidence="6" id="KW-0812">Transmembrane</keyword>
<dbReference type="CDD" id="cd00082">
    <property type="entry name" value="HisKA"/>
    <property type="match status" value="1"/>
</dbReference>
<evidence type="ECO:0000256" key="4">
    <source>
        <dbReference type="ARBA" id="ARBA00022679"/>
    </source>
</evidence>
<dbReference type="InterPro" id="IPR004358">
    <property type="entry name" value="Sig_transdc_His_kin-like_C"/>
</dbReference>
<dbReference type="EMBL" id="CADCUX010000440">
    <property type="protein sequence ID" value="CAA9421899.1"/>
    <property type="molecule type" value="Genomic_DNA"/>
</dbReference>
<dbReference type="SUPFAM" id="SSF55874">
    <property type="entry name" value="ATPase domain of HSP90 chaperone/DNA topoisomerase II/histidine kinase"/>
    <property type="match status" value="1"/>
</dbReference>
<dbReference type="FunFam" id="1.10.287.130:FF:000070">
    <property type="entry name" value="Histidine kinase sensor protein"/>
    <property type="match status" value="1"/>
</dbReference>
<feature type="domain" description="PAC" evidence="9">
    <location>
        <begin position="267"/>
        <end position="319"/>
    </location>
</feature>
<dbReference type="InterPro" id="IPR013656">
    <property type="entry name" value="PAS_4"/>
</dbReference>
<evidence type="ECO:0000259" key="8">
    <source>
        <dbReference type="PROSITE" id="PS50112"/>
    </source>
</evidence>
<keyword evidence="6" id="KW-1133">Transmembrane helix</keyword>
<dbReference type="SMART" id="SM00387">
    <property type="entry name" value="HATPase_c"/>
    <property type="match status" value="1"/>
</dbReference>
<dbReference type="FunFam" id="3.30.450.20:FF:000099">
    <property type="entry name" value="Sensory box sensor histidine kinase"/>
    <property type="match status" value="1"/>
</dbReference>
<protein>
    <recommendedName>
        <fullName evidence="2">histidine kinase</fullName>
        <ecNumber evidence="2">2.7.13.3</ecNumber>
    </recommendedName>
</protein>
<dbReference type="Pfam" id="PF08448">
    <property type="entry name" value="PAS_4"/>
    <property type="match status" value="1"/>
</dbReference>
<dbReference type="NCBIfam" id="TIGR00229">
    <property type="entry name" value="sensory_box"/>
    <property type="match status" value="3"/>
</dbReference>
<keyword evidence="4" id="KW-0808">Transferase</keyword>
<keyword evidence="5" id="KW-0418">Kinase</keyword>
<evidence type="ECO:0000256" key="3">
    <source>
        <dbReference type="ARBA" id="ARBA00022553"/>
    </source>
</evidence>
<dbReference type="InterPro" id="IPR036890">
    <property type="entry name" value="HATPase_C_sf"/>
</dbReference>
<evidence type="ECO:0000256" key="2">
    <source>
        <dbReference type="ARBA" id="ARBA00012438"/>
    </source>
</evidence>
<dbReference type="InterPro" id="IPR036097">
    <property type="entry name" value="HisK_dim/P_sf"/>
</dbReference>
<keyword evidence="6" id="KW-0472">Membrane</keyword>
<dbReference type="InterPro" id="IPR005467">
    <property type="entry name" value="His_kinase_dom"/>
</dbReference>
<keyword evidence="3" id="KW-0597">Phosphoprotein</keyword>
<evidence type="ECO:0000256" key="5">
    <source>
        <dbReference type="ARBA" id="ARBA00022777"/>
    </source>
</evidence>
<dbReference type="Gene3D" id="1.10.287.130">
    <property type="match status" value="1"/>
</dbReference>
<dbReference type="Pfam" id="PF00512">
    <property type="entry name" value="HisKA"/>
    <property type="match status" value="1"/>
</dbReference>
<dbReference type="CDD" id="cd19410">
    <property type="entry name" value="HK9-like_sensor"/>
    <property type="match status" value="1"/>
</dbReference>